<evidence type="ECO:0000256" key="6">
    <source>
        <dbReference type="SAM" id="Phobius"/>
    </source>
</evidence>
<dbReference type="OrthoDB" id="5273647at2759"/>
<feature type="transmembrane region" description="Helical" evidence="6">
    <location>
        <begin position="52"/>
        <end position="74"/>
    </location>
</feature>
<evidence type="ECO:0000256" key="4">
    <source>
        <dbReference type="ARBA" id="ARBA00023136"/>
    </source>
</evidence>
<protein>
    <recommendedName>
        <fullName evidence="7">Rhodopsin domain-containing protein</fullName>
    </recommendedName>
</protein>
<comment type="similarity">
    <text evidence="5">Belongs to the SAT4 family.</text>
</comment>
<sequence length="332" mass="37728">MISDPRGGEVIVQNILGLDPAVQWTLLSIAFGLILARLYLRIILQRRRLLASDLFMCAGWCISCITACFDIHFYKMGVMQKGVTLGLVGFEGTAEEASEFLKLYHVTDYTFHSAFYFSKAALLCVYLQVFPEFMVKRRQFLWAVIAFVTASFTAVMLLLTVSCLPTWRWWALADEGCPIQTLKMMFQIAWALNITGDILIFILPWLVVPELTLRPKLRYSLYATFGLGIINILFTIVRFALIQKYGADLVITITLVELWSFMDSCVGLIIACLPSLRPYFNCKEKIQYYGNDSKQSKADSQKPIMSSNPDTVDQPANAYMSIQVQRTFSVAW</sequence>
<dbReference type="GO" id="GO:0016020">
    <property type="term" value="C:membrane"/>
    <property type="evidence" value="ECO:0007669"/>
    <property type="project" value="UniProtKB-SubCell"/>
</dbReference>
<keyword evidence="9" id="KW-1185">Reference proteome</keyword>
<dbReference type="EMBL" id="PVEM01000006">
    <property type="protein sequence ID" value="PTD07003.1"/>
    <property type="molecule type" value="Genomic_DNA"/>
</dbReference>
<dbReference type="PANTHER" id="PTHR33048:SF92">
    <property type="entry name" value="INTEGRAL MEMBRANE PROTEIN"/>
    <property type="match status" value="1"/>
</dbReference>
<dbReference type="InterPro" id="IPR049326">
    <property type="entry name" value="Rhodopsin_dom_fungi"/>
</dbReference>
<dbReference type="PANTHER" id="PTHR33048">
    <property type="entry name" value="PTH11-LIKE INTEGRAL MEMBRANE PROTEIN (AFU_ORTHOLOGUE AFUA_5G11245)"/>
    <property type="match status" value="1"/>
</dbReference>
<gene>
    <name evidence="8" type="ORF">FCULG_00006101</name>
</gene>
<evidence type="ECO:0000259" key="7">
    <source>
        <dbReference type="Pfam" id="PF20684"/>
    </source>
</evidence>
<keyword evidence="3 6" id="KW-1133">Transmembrane helix</keyword>
<dbReference type="InterPro" id="IPR052337">
    <property type="entry name" value="SAT4-like"/>
</dbReference>
<feature type="transmembrane region" description="Helical" evidence="6">
    <location>
        <begin position="109"/>
        <end position="129"/>
    </location>
</feature>
<feature type="domain" description="Rhodopsin" evidence="7">
    <location>
        <begin position="36"/>
        <end position="280"/>
    </location>
</feature>
<feature type="transmembrane region" description="Helical" evidence="6">
    <location>
        <begin position="141"/>
        <end position="167"/>
    </location>
</feature>
<feature type="transmembrane region" description="Helical" evidence="6">
    <location>
        <begin position="187"/>
        <end position="207"/>
    </location>
</feature>
<accession>A0A2T4GTY3</accession>
<dbReference type="Pfam" id="PF20684">
    <property type="entry name" value="Fung_rhodopsin"/>
    <property type="match status" value="1"/>
</dbReference>
<evidence type="ECO:0000256" key="5">
    <source>
        <dbReference type="ARBA" id="ARBA00038359"/>
    </source>
</evidence>
<proteinExistence type="inferred from homology"/>
<keyword evidence="2 6" id="KW-0812">Transmembrane</keyword>
<organism evidence="8 9">
    <name type="scientific">Fusarium culmorum</name>
    <dbReference type="NCBI Taxonomy" id="5516"/>
    <lineage>
        <taxon>Eukaryota</taxon>
        <taxon>Fungi</taxon>
        <taxon>Dikarya</taxon>
        <taxon>Ascomycota</taxon>
        <taxon>Pezizomycotina</taxon>
        <taxon>Sordariomycetes</taxon>
        <taxon>Hypocreomycetidae</taxon>
        <taxon>Hypocreales</taxon>
        <taxon>Nectriaceae</taxon>
        <taxon>Fusarium</taxon>
    </lineage>
</organism>
<evidence type="ECO:0000256" key="1">
    <source>
        <dbReference type="ARBA" id="ARBA00004141"/>
    </source>
</evidence>
<feature type="transmembrane region" description="Helical" evidence="6">
    <location>
        <begin position="219"/>
        <end position="243"/>
    </location>
</feature>
<name>A0A2T4GTY3_FUSCU</name>
<feature type="transmembrane region" description="Helical" evidence="6">
    <location>
        <begin position="21"/>
        <end position="40"/>
    </location>
</feature>
<reference evidence="8 9" key="1">
    <citation type="submission" date="2018-02" db="EMBL/GenBank/DDBJ databases">
        <title>Fusarium culmorum secondary metabolites in fungal-bacterial-plant interactions.</title>
        <authorList>
            <person name="Schmidt R."/>
        </authorList>
    </citation>
    <scope>NUCLEOTIDE SEQUENCE [LARGE SCALE GENOMIC DNA]</scope>
    <source>
        <strain evidence="8 9">PV</strain>
    </source>
</reference>
<evidence type="ECO:0000256" key="2">
    <source>
        <dbReference type="ARBA" id="ARBA00022692"/>
    </source>
</evidence>
<evidence type="ECO:0000313" key="8">
    <source>
        <dbReference type="EMBL" id="PTD07003.1"/>
    </source>
</evidence>
<dbReference type="OMA" id="TVIATEW"/>
<comment type="caution">
    <text evidence="8">The sequence shown here is derived from an EMBL/GenBank/DDBJ whole genome shotgun (WGS) entry which is preliminary data.</text>
</comment>
<evidence type="ECO:0000256" key="3">
    <source>
        <dbReference type="ARBA" id="ARBA00022989"/>
    </source>
</evidence>
<feature type="transmembrane region" description="Helical" evidence="6">
    <location>
        <begin position="249"/>
        <end position="273"/>
    </location>
</feature>
<dbReference type="AlphaFoldDB" id="A0A2T4GTY3"/>
<comment type="subcellular location">
    <subcellularLocation>
        <location evidence="1">Membrane</location>
        <topology evidence="1">Multi-pass membrane protein</topology>
    </subcellularLocation>
</comment>
<dbReference type="Proteomes" id="UP000241587">
    <property type="component" value="Unassembled WGS sequence"/>
</dbReference>
<evidence type="ECO:0000313" key="9">
    <source>
        <dbReference type="Proteomes" id="UP000241587"/>
    </source>
</evidence>
<keyword evidence="4 6" id="KW-0472">Membrane</keyword>